<dbReference type="Gene3D" id="3.90.550.10">
    <property type="entry name" value="Spore Coat Polysaccharide Biosynthesis Protein SpsA, Chain A"/>
    <property type="match status" value="1"/>
</dbReference>
<dbReference type="NCBIfam" id="TIGR03965">
    <property type="entry name" value="mycofact_glyco"/>
    <property type="match status" value="1"/>
</dbReference>
<evidence type="ECO:0000313" key="2">
    <source>
        <dbReference type="EMBL" id="GAA3635268.1"/>
    </source>
</evidence>
<dbReference type="InterPro" id="IPR023981">
    <property type="entry name" value="MftF"/>
</dbReference>
<evidence type="ECO:0000313" key="3">
    <source>
        <dbReference type="Proteomes" id="UP001501697"/>
    </source>
</evidence>
<dbReference type="InterPro" id="IPR029044">
    <property type="entry name" value="Nucleotide-diphossugar_trans"/>
</dbReference>
<dbReference type="PANTHER" id="PTHR43179">
    <property type="entry name" value="RHAMNOSYLTRANSFERASE WBBL"/>
    <property type="match status" value="1"/>
</dbReference>
<name>A0ABP7AL23_9MICO</name>
<evidence type="ECO:0000259" key="1">
    <source>
        <dbReference type="Pfam" id="PF00535"/>
    </source>
</evidence>
<dbReference type="InterPro" id="IPR001173">
    <property type="entry name" value="Glyco_trans_2-like"/>
</dbReference>
<sequence>MSAQLPDGFTVRLSRRTEVREGGAVLVGGWPTRVLRLNPGVVAHVRDREVTVADAASRALVERLMAAGVAEPVAASLPEGSLAEVTVVVPVHERAAMLDRLLGSLPAGLGGVVVVDDASADPSALREVAARHGADLVRLDVNVGSGAARNAGLARVITRYVAFVDSDVVIEAGCLETLLRHFADPEVAMVAPRVIGLERARPNWITRYENARSSLDLGGEPATVRPRSPVAWVSSTCLVARVDALGDGFDARMRVGEDVDLVWRLADAGRRVRYEPAATVLHEHRTRVRPWLGRKFFYGTGAAPLGERHPSDIAPAVLAPWGALALAALFAQRRWSVPVIAATGAVVAVRIARRLTHVREPWPLATRLTGQGLVAALAQGVALLVRHWWPAAVAGALVSRRARRALAVAAVVDVAWEYVRLRPALDPLRFGLARRLDDLAYGAGVWWSALRARSPRALLPAIVRGGLNGRASRSS</sequence>
<dbReference type="PANTHER" id="PTHR43179:SF7">
    <property type="entry name" value="RHAMNOSYLTRANSFERASE WBBL"/>
    <property type="match status" value="1"/>
</dbReference>
<dbReference type="RefSeq" id="WP_344737729.1">
    <property type="nucleotide sequence ID" value="NZ_BAAAYU010000005.1"/>
</dbReference>
<organism evidence="2 3">
    <name type="scientific">Microbacterium awajiense</name>
    <dbReference type="NCBI Taxonomy" id="415214"/>
    <lineage>
        <taxon>Bacteria</taxon>
        <taxon>Bacillati</taxon>
        <taxon>Actinomycetota</taxon>
        <taxon>Actinomycetes</taxon>
        <taxon>Micrococcales</taxon>
        <taxon>Microbacteriaceae</taxon>
        <taxon>Microbacterium</taxon>
    </lineage>
</organism>
<dbReference type="Proteomes" id="UP001501697">
    <property type="component" value="Unassembled WGS sequence"/>
</dbReference>
<protein>
    <submittedName>
        <fullName evidence="2">Mycofactocin biosynthesis glycosyltransferase MftF</fullName>
    </submittedName>
</protein>
<feature type="domain" description="Glycosyltransferase 2-like" evidence="1">
    <location>
        <begin position="86"/>
        <end position="207"/>
    </location>
</feature>
<keyword evidence="3" id="KW-1185">Reference proteome</keyword>
<dbReference type="SUPFAM" id="SSF53448">
    <property type="entry name" value="Nucleotide-diphospho-sugar transferases"/>
    <property type="match status" value="1"/>
</dbReference>
<gene>
    <name evidence="2" type="primary">mftF</name>
    <name evidence="2" type="ORF">GCM10022200_18210</name>
</gene>
<proteinExistence type="predicted"/>
<reference evidence="3" key="1">
    <citation type="journal article" date="2019" name="Int. J. Syst. Evol. Microbiol.">
        <title>The Global Catalogue of Microorganisms (GCM) 10K type strain sequencing project: providing services to taxonomists for standard genome sequencing and annotation.</title>
        <authorList>
            <consortium name="The Broad Institute Genomics Platform"/>
            <consortium name="The Broad Institute Genome Sequencing Center for Infectious Disease"/>
            <person name="Wu L."/>
            <person name="Ma J."/>
        </authorList>
    </citation>
    <scope>NUCLEOTIDE SEQUENCE [LARGE SCALE GENOMIC DNA]</scope>
    <source>
        <strain evidence="3">JCM 16544</strain>
    </source>
</reference>
<dbReference type="EMBL" id="BAAAYU010000005">
    <property type="protein sequence ID" value="GAA3635268.1"/>
    <property type="molecule type" value="Genomic_DNA"/>
</dbReference>
<comment type="caution">
    <text evidence="2">The sequence shown here is derived from an EMBL/GenBank/DDBJ whole genome shotgun (WGS) entry which is preliminary data.</text>
</comment>
<accession>A0ABP7AL23</accession>
<dbReference type="Pfam" id="PF00535">
    <property type="entry name" value="Glycos_transf_2"/>
    <property type="match status" value="1"/>
</dbReference>